<proteinExistence type="predicted"/>
<evidence type="ECO:0000256" key="3">
    <source>
        <dbReference type="ARBA" id="ARBA00022729"/>
    </source>
</evidence>
<dbReference type="Pfam" id="PF13416">
    <property type="entry name" value="SBP_bac_8"/>
    <property type="match status" value="1"/>
</dbReference>
<keyword evidence="3 5" id="KW-0732">Signal</keyword>
<dbReference type="PANTHER" id="PTHR30006:SF3">
    <property type="entry name" value="THIAMINE-BINDING PERIPLASMIC PROTEIN"/>
    <property type="match status" value="1"/>
</dbReference>
<sequence>MPKAATVMKINRKSALAAVCATSLVALSACGSDGDTPGSGSGLKGQQLVYVNFGGDSLTAAKTAWLDPFMKETGVSVATDSPSDPAKVKAMVAANNTTWDVIDLDAGSGAVGCGTLYEKRSAEVDTSHIDPRYMSDECGVPIMVQTLALVYNTEKFGDNPPTKITDFMDTARFPGKRITLNYAVGGLEGMLLADGVPGDQLFPLDLDRAKAAVQRLGDDLSLQSTLAQQGESLESGDFAMCFCYVGRAALNAQRGAKVDVVWDAAYSAWDALYAIKGSKSPEAQQALLNYIAQPDAQARFTEELPYGPTTPESKPDVAADLEAWLPQNNESKMGTPAFYDAEWWKANTDKAFAAWTEMTAG</sequence>
<gene>
    <name evidence="6" type="ORF">CFH99_04400</name>
</gene>
<evidence type="ECO:0000256" key="1">
    <source>
        <dbReference type="ARBA" id="ARBA00004418"/>
    </source>
</evidence>
<keyword evidence="4" id="KW-0574">Periplasm</keyword>
<feature type="signal peptide" evidence="5">
    <location>
        <begin position="1"/>
        <end position="28"/>
    </location>
</feature>
<dbReference type="Proteomes" id="UP000662818">
    <property type="component" value="Chromosome"/>
</dbReference>
<accession>A0ABX7PGG1</accession>
<name>A0ABX7PGG1_9ACTN</name>
<evidence type="ECO:0000256" key="2">
    <source>
        <dbReference type="ARBA" id="ARBA00022448"/>
    </source>
</evidence>
<dbReference type="SUPFAM" id="SSF53850">
    <property type="entry name" value="Periplasmic binding protein-like II"/>
    <property type="match status" value="1"/>
</dbReference>
<evidence type="ECO:0000256" key="4">
    <source>
        <dbReference type="ARBA" id="ARBA00022764"/>
    </source>
</evidence>
<dbReference type="PANTHER" id="PTHR30006">
    <property type="entry name" value="THIAMINE-BINDING PERIPLASMIC PROTEIN-RELATED"/>
    <property type="match status" value="1"/>
</dbReference>
<dbReference type="PROSITE" id="PS51257">
    <property type="entry name" value="PROKAR_LIPOPROTEIN"/>
    <property type="match status" value="1"/>
</dbReference>
<dbReference type="Gene3D" id="3.40.190.10">
    <property type="entry name" value="Periplasmic binding protein-like II"/>
    <property type="match status" value="2"/>
</dbReference>
<dbReference type="InterPro" id="IPR006059">
    <property type="entry name" value="SBP"/>
</dbReference>
<protein>
    <submittedName>
        <fullName evidence="6">Uncharacterized protein</fullName>
    </submittedName>
</protein>
<evidence type="ECO:0000313" key="6">
    <source>
        <dbReference type="EMBL" id="QSR24855.1"/>
    </source>
</evidence>
<comment type="subcellular location">
    <subcellularLocation>
        <location evidence="1">Periplasm</location>
    </subcellularLocation>
</comment>
<evidence type="ECO:0000313" key="7">
    <source>
        <dbReference type="Proteomes" id="UP000662818"/>
    </source>
</evidence>
<keyword evidence="2" id="KW-0813">Transport</keyword>
<reference evidence="6 7" key="1">
    <citation type="submission" date="2017-06" db="EMBL/GenBank/DDBJ databases">
        <title>Complete Genome Sequence of the Soil Carbazole-Degrading Bacterium Nocardioides aromaticivorans IC177.</title>
        <authorList>
            <person name="Vejarano F."/>
            <person name="Suzuki-Minakuchi C."/>
            <person name="Ohtsubo Y."/>
            <person name="Tsuda M."/>
            <person name="Okada K."/>
            <person name="Nojiri H."/>
        </authorList>
    </citation>
    <scope>NUCLEOTIDE SEQUENCE [LARGE SCALE GENOMIC DNA]</scope>
    <source>
        <strain evidence="6 7">IC177</strain>
    </source>
</reference>
<evidence type="ECO:0000256" key="5">
    <source>
        <dbReference type="SAM" id="SignalP"/>
    </source>
</evidence>
<feature type="chain" id="PRO_5047348933" evidence="5">
    <location>
        <begin position="29"/>
        <end position="361"/>
    </location>
</feature>
<keyword evidence="7" id="KW-1185">Reference proteome</keyword>
<dbReference type="EMBL" id="CP022295">
    <property type="protein sequence ID" value="QSR24855.1"/>
    <property type="molecule type" value="Genomic_DNA"/>
</dbReference>
<organism evidence="6 7">
    <name type="scientific">Nocardioides aromaticivorans</name>
    <dbReference type="NCBI Taxonomy" id="200618"/>
    <lineage>
        <taxon>Bacteria</taxon>
        <taxon>Bacillati</taxon>
        <taxon>Actinomycetota</taxon>
        <taxon>Actinomycetes</taxon>
        <taxon>Propionibacteriales</taxon>
        <taxon>Nocardioidaceae</taxon>
        <taxon>Nocardioides</taxon>
    </lineage>
</organism>